<feature type="compositionally biased region" description="Gly residues" evidence="1">
    <location>
        <begin position="163"/>
        <end position="181"/>
    </location>
</feature>
<dbReference type="ESTHER" id="9actn-a0a1c4wf87">
    <property type="family name" value="Duf_1023"/>
</dbReference>
<evidence type="ECO:0000259" key="2">
    <source>
        <dbReference type="Pfam" id="PF06259"/>
    </source>
</evidence>
<keyword evidence="3" id="KW-0378">Hydrolase</keyword>
<dbReference type="GO" id="GO:0016787">
    <property type="term" value="F:hydrolase activity"/>
    <property type="evidence" value="ECO:0007669"/>
    <property type="project" value="UniProtKB-KW"/>
</dbReference>
<dbReference type="Proteomes" id="UP000198797">
    <property type="component" value="Unassembled WGS sequence"/>
</dbReference>
<dbReference type="InterPro" id="IPR010427">
    <property type="entry name" value="DUF1023"/>
</dbReference>
<evidence type="ECO:0000313" key="4">
    <source>
        <dbReference type="Proteomes" id="UP000198797"/>
    </source>
</evidence>
<proteinExistence type="predicted"/>
<reference evidence="4" key="1">
    <citation type="submission" date="2016-06" db="EMBL/GenBank/DDBJ databases">
        <authorList>
            <person name="Varghese N."/>
            <person name="Submissions Spin"/>
        </authorList>
    </citation>
    <scope>NUCLEOTIDE SEQUENCE [LARGE SCALE GENOMIC DNA]</scope>
    <source>
        <strain evidence="4">DSM 44100</strain>
    </source>
</reference>
<dbReference type="Pfam" id="PF06259">
    <property type="entry name" value="Abhydrolase_8"/>
    <property type="match status" value="1"/>
</dbReference>
<dbReference type="STRING" id="121616.GA0070216_103301"/>
<dbReference type="OrthoDB" id="5969911at2"/>
<feature type="domain" description="DUF1023" evidence="2">
    <location>
        <begin position="347"/>
        <end position="514"/>
    </location>
</feature>
<dbReference type="RefSeq" id="WP_091241848.1">
    <property type="nucleotide sequence ID" value="NZ_FMCU01000003.1"/>
</dbReference>
<gene>
    <name evidence="3" type="ORF">GA0070216_103301</name>
</gene>
<dbReference type="AlphaFoldDB" id="A0A1C4WF87"/>
<evidence type="ECO:0000256" key="1">
    <source>
        <dbReference type="SAM" id="MobiDB-lite"/>
    </source>
</evidence>
<feature type="compositionally biased region" description="Basic and acidic residues" evidence="1">
    <location>
        <begin position="149"/>
        <end position="159"/>
    </location>
</feature>
<dbReference type="SUPFAM" id="SSF53474">
    <property type="entry name" value="alpha/beta-Hydrolases"/>
    <property type="match status" value="1"/>
</dbReference>
<sequence>MIGYAQLWSASPGDWDAAGVAWRGLDAPVGRRRAGLADRAAALRAGWSGRAATAAGGRLDGLRSELATILPALVEIDQVLAEFAGRLRVAKARLTEAVALADRTGVAVDRHGGVRAAPLLWRGPEAGALPVGVGAHPSPAGGAVGTDAVDARGPARDPRAGSGAAGSGAGAGGGSGAAAAGTGGGGAGGVGGGVGSPAAVGQVAAALREALALADAADREAASRLAELSGAARTGWVERPPPGRPADDATPAVVRAWWAGLTPAQRRWLVLHEPARIGPRDGVPAAARDQANRLLLAGHREALLAARRSTAGERGRRRIDRALAVLDGLAGRLAATSPPRAYLLGLDPRGDGRAIVALGNPDRAGRVLTYVPGMTSDLADVPGELSRAARVQARCTALAPGAETAAVLWLDYDAPDFLPEASSPAQARDAGPALHRFQEGLRATHDGPTARQTVLGHSYGSLVVGSAARDHGLAADALAFVGSPGVGVDRAGALGLPPERVWSSTAGDDVIRLVEPPRDLAGRAVLAASPLASAAWLLRPDDHQLWFGHDPSDPGFGGRTFPSGRYGHTGYWEPGNPALDGMARIVLGQ</sequence>
<dbReference type="InterPro" id="IPR029058">
    <property type="entry name" value="AB_hydrolase_fold"/>
</dbReference>
<name>A0A1C4WF87_9ACTN</name>
<keyword evidence="4" id="KW-1185">Reference proteome</keyword>
<protein>
    <submittedName>
        <fullName evidence="3">Alpha/beta hydrolase</fullName>
    </submittedName>
</protein>
<dbReference type="EMBL" id="FMCU01000003">
    <property type="protein sequence ID" value="SCE94844.1"/>
    <property type="molecule type" value="Genomic_DNA"/>
</dbReference>
<feature type="region of interest" description="Disordered" evidence="1">
    <location>
        <begin position="138"/>
        <end position="181"/>
    </location>
</feature>
<evidence type="ECO:0000313" key="3">
    <source>
        <dbReference type="EMBL" id="SCE94844.1"/>
    </source>
</evidence>
<accession>A0A1C4WF87</accession>
<organism evidence="3 4">
    <name type="scientific">Micromonospora matsumotoense</name>
    <dbReference type="NCBI Taxonomy" id="121616"/>
    <lineage>
        <taxon>Bacteria</taxon>
        <taxon>Bacillati</taxon>
        <taxon>Actinomycetota</taxon>
        <taxon>Actinomycetes</taxon>
        <taxon>Micromonosporales</taxon>
        <taxon>Micromonosporaceae</taxon>
        <taxon>Micromonospora</taxon>
    </lineage>
</organism>